<dbReference type="EMBL" id="JARBHB010000001">
    <property type="protein sequence ID" value="KAJ8897975.1"/>
    <property type="molecule type" value="Genomic_DNA"/>
</dbReference>
<keyword evidence="4" id="KW-1185">Reference proteome</keyword>
<reference evidence="3 4" key="1">
    <citation type="submission" date="2023-02" db="EMBL/GenBank/DDBJ databases">
        <title>LHISI_Scaffold_Assembly.</title>
        <authorList>
            <person name="Stuart O.P."/>
            <person name="Cleave R."/>
            <person name="Magrath M.J.L."/>
            <person name="Mikheyev A.S."/>
        </authorList>
    </citation>
    <scope>NUCLEOTIDE SEQUENCE [LARGE SCALE GENOMIC DNA]</scope>
    <source>
        <strain evidence="3">Daus_M_001</strain>
        <tissue evidence="3">Leg muscle</tissue>
    </source>
</reference>
<sequence length="1113" mass="123268">MPYTGFEPRAFRTPDRWRANLLRHLVLVSCLAHISSTVSIPATGSHAHIIHRPVSHHALLPLRLDGVRFDGMTSWCRTALLPSKRIAGQELARLLVSSARGEREPIIVHISRNLDPRFFSELSVYAHLPHNLAFHVSAARAGHSLSSSVADGGTSRLCTITAFLALHHLTASLEAEFFPFIGRSASGGSVTATDTAQAHETAAQKSQRCERVCGEACLGVTELVSIDVGSTVANSDASLVRLVSVPRPLPSLPGGMRRDTLAHYTVTCVTYWANRARFSEAPLSVFRMLESCRTMPLVGGAFSGISRFPLPFIATPPHTHLTSPSSALKIKTSMFRAVKISPLLSTNLKSSDIGPLIFSLCNTLTDCLFLTDLQVHFSNSNASLWWWFPQLLPSVPPFHYCSPPLASPTFQVNSRQPYLYVLVDDWVISELIAVLNVIVEVSNRRPVSSSPGPLSALKCLPEGGVCQRSRPGMHLHSVQSMMDPHVQGEGAIRATLTRTPLRPIAPTRKACGVVSVVTLYCTRWHMIRCLFSQAGVTILRRLRHDNPDTTKSENIPRKRKQKGLRPQEERVILRRIKSSRPPSAPNYAPNWKLLPVANVFWGSTPAFRKWESCRTMPFVGGFSRGSPVYPALYSLQSPSSALKTSLLRAAQISSLTHLWFGGVRSRKGLGIIKSMDSSIEKFVFNDVLKENVHQSVKKLGMLPSHIFQHDNDPKLTEELKRIVTEEWNSINSGRCSSLANLRSADAKQLSKPNAASKDRSLVIGHVPLFVARSIPGFAPGQSLRSFKAQGSPRGYYLKRVDEVTEKDASILIIQHVPAFTYQLDSSSTRVSLGKHGGGGSPTHRAFAVEAYVKHKDSIVITQRLLRQHFNLGRHRRVPERHTVTNWAQENIDRVRGAVLAQMADMYLSVFCNVDIYSLYLDTLDVLRNVSLDRRMNIVTMLILRTVYEFTACPQVDLKQGFQKCSVYREQPIHELLSCNNNLPRLLICGCGIPARAPGLVQACSPRPSTAAVLEASHTRVHASKAARVALECAINSQGSRTRVRSQPHRADVFPITLLQTVQPEHHIISCPSLSLLYHCFHNYASKDPGTPSLSSTQACAYPREDHFQRQKHS</sequence>
<gene>
    <name evidence="3" type="ORF">PR048_003335</name>
</gene>
<feature type="domain" description="DUF4817" evidence="2">
    <location>
        <begin position="843"/>
        <end position="887"/>
    </location>
</feature>
<dbReference type="Proteomes" id="UP001159363">
    <property type="component" value="Chromosome 1"/>
</dbReference>
<accession>A0ABQ9IMQ4</accession>
<dbReference type="InterPro" id="IPR032135">
    <property type="entry name" value="DUF4817"/>
</dbReference>
<evidence type="ECO:0000313" key="3">
    <source>
        <dbReference type="EMBL" id="KAJ8897975.1"/>
    </source>
</evidence>
<evidence type="ECO:0000313" key="4">
    <source>
        <dbReference type="Proteomes" id="UP001159363"/>
    </source>
</evidence>
<evidence type="ECO:0000259" key="2">
    <source>
        <dbReference type="Pfam" id="PF16087"/>
    </source>
</evidence>
<comment type="caution">
    <text evidence="3">The sequence shown here is derived from an EMBL/GenBank/DDBJ whole genome shotgun (WGS) entry which is preliminary data.</text>
</comment>
<dbReference type="Pfam" id="PF16087">
    <property type="entry name" value="DUF4817"/>
    <property type="match status" value="1"/>
</dbReference>
<protein>
    <recommendedName>
        <fullName evidence="2">DUF4817 domain-containing protein</fullName>
    </recommendedName>
</protein>
<feature type="compositionally biased region" description="Basic and acidic residues" evidence="1">
    <location>
        <begin position="546"/>
        <end position="556"/>
    </location>
</feature>
<name>A0ABQ9IMQ4_9NEOP</name>
<feature type="region of interest" description="Disordered" evidence="1">
    <location>
        <begin position="546"/>
        <end position="566"/>
    </location>
</feature>
<evidence type="ECO:0000256" key="1">
    <source>
        <dbReference type="SAM" id="MobiDB-lite"/>
    </source>
</evidence>
<organism evidence="3 4">
    <name type="scientific">Dryococelus australis</name>
    <dbReference type="NCBI Taxonomy" id="614101"/>
    <lineage>
        <taxon>Eukaryota</taxon>
        <taxon>Metazoa</taxon>
        <taxon>Ecdysozoa</taxon>
        <taxon>Arthropoda</taxon>
        <taxon>Hexapoda</taxon>
        <taxon>Insecta</taxon>
        <taxon>Pterygota</taxon>
        <taxon>Neoptera</taxon>
        <taxon>Polyneoptera</taxon>
        <taxon>Phasmatodea</taxon>
        <taxon>Verophasmatodea</taxon>
        <taxon>Anareolatae</taxon>
        <taxon>Phasmatidae</taxon>
        <taxon>Eurycanthinae</taxon>
        <taxon>Dryococelus</taxon>
    </lineage>
</organism>
<proteinExistence type="predicted"/>